<feature type="region of interest" description="Disordered" evidence="1">
    <location>
        <begin position="32"/>
        <end position="142"/>
    </location>
</feature>
<dbReference type="Proteomes" id="UP000219799">
    <property type="component" value="Chromosome 1"/>
</dbReference>
<dbReference type="EMBL" id="LT594489">
    <property type="protein sequence ID" value="SBT74705.1"/>
    <property type="molecule type" value="Genomic_DNA"/>
</dbReference>
<sequence>MTSTKDLHAFIQKDMDYVNDLMDEGETIKDAVKKGAKKEKKKSPQKSSIMDDDDLQDNDDFVSEEINDLSDESLDSTKVDTQNSHNGKNSHSSQNNQKAKPTLRNAQKAKNTKNSTSTNEGFKKSNQTNNKDIDITNEELFTEEPSADVIEDAFEEGGTTEPNDIKKNMDELDIKLSDQGANENTFYLFLFYFLSVDPRALLFYNSRNTFLHTTANQVNAFESSVTGATILFCFLLFYHSYSFIIFFFILFFLFQHYKKLFPCSQKISDC</sequence>
<gene>
    <name evidence="3" type="primary">RAMA</name>
    <name evidence="3" type="ORF">PMLGA01_010010200</name>
</gene>
<dbReference type="VEuPathDB" id="PlasmoDB:PmUG01_01018800"/>
<feature type="compositionally biased region" description="Acidic residues" evidence="1">
    <location>
        <begin position="50"/>
        <end position="74"/>
    </location>
</feature>
<feature type="compositionally biased region" description="Polar residues" evidence="1">
    <location>
        <begin position="79"/>
        <end position="130"/>
    </location>
</feature>
<accession>A0A1C3KL43</accession>
<keyword evidence="2" id="KW-0472">Membrane</keyword>
<protein>
    <submittedName>
        <fullName evidence="3">Rhoptry-associated membrane antigen, putative</fullName>
    </submittedName>
</protein>
<reference evidence="3 4" key="1">
    <citation type="submission" date="2016-06" db="EMBL/GenBank/DDBJ databases">
        <authorList>
            <consortium name="Pathogen Informatics"/>
        </authorList>
    </citation>
    <scope>NUCLEOTIDE SEQUENCE [LARGE SCALE GENOMIC DNA]</scope>
    <source>
        <strain evidence="3">PmlGA01</strain>
    </source>
</reference>
<feature type="compositionally biased region" description="Basic residues" evidence="1">
    <location>
        <begin position="34"/>
        <end position="44"/>
    </location>
</feature>
<evidence type="ECO:0000313" key="4">
    <source>
        <dbReference type="Proteomes" id="UP000219799"/>
    </source>
</evidence>
<name>A0A1C3KL43_PLAMA</name>
<organism evidence="3 4">
    <name type="scientific">Plasmodium malariae</name>
    <dbReference type="NCBI Taxonomy" id="5858"/>
    <lineage>
        <taxon>Eukaryota</taxon>
        <taxon>Sar</taxon>
        <taxon>Alveolata</taxon>
        <taxon>Apicomplexa</taxon>
        <taxon>Aconoidasida</taxon>
        <taxon>Haemosporida</taxon>
        <taxon>Plasmodiidae</taxon>
        <taxon>Plasmodium</taxon>
        <taxon>Plasmodium (Plasmodium)</taxon>
    </lineage>
</organism>
<proteinExistence type="predicted"/>
<evidence type="ECO:0000313" key="3">
    <source>
        <dbReference type="EMBL" id="SBT74705.1"/>
    </source>
</evidence>
<evidence type="ECO:0000256" key="1">
    <source>
        <dbReference type="SAM" id="MobiDB-lite"/>
    </source>
</evidence>
<feature type="transmembrane region" description="Helical" evidence="2">
    <location>
        <begin position="224"/>
        <end position="254"/>
    </location>
</feature>
<keyword evidence="2" id="KW-1133">Transmembrane helix</keyword>
<dbReference type="AlphaFoldDB" id="A0A1C3KL43"/>
<evidence type="ECO:0000256" key="2">
    <source>
        <dbReference type="SAM" id="Phobius"/>
    </source>
</evidence>
<keyword evidence="2" id="KW-0812">Transmembrane</keyword>